<keyword evidence="11" id="KW-1185">Reference proteome</keyword>
<evidence type="ECO:0000256" key="8">
    <source>
        <dbReference type="SAM" id="SignalP"/>
    </source>
</evidence>
<dbReference type="SUPFAM" id="SSF49464">
    <property type="entry name" value="Carboxypeptidase regulatory domain-like"/>
    <property type="match status" value="1"/>
</dbReference>
<dbReference type="KEGG" id="lacs:H4075_07275"/>
<dbReference type="GO" id="GO:0009279">
    <property type="term" value="C:cell outer membrane"/>
    <property type="evidence" value="ECO:0007669"/>
    <property type="project" value="UniProtKB-SubCell"/>
</dbReference>
<dbReference type="Pfam" id="PF13715">
    <property type="entry name" value="CarbopepD_reg_2"/>
    <property type="match status" value="1"/>
</dbReference>
<accession>A0A7G5XKH7</accession>
<dbReference type="Pfam" id="PF07715">
    <property type="entry name" value="Plug"/>
    <property type="match status" value="1"/>
</dbReference>
<proteinExistence type="inferred from homology"/>
<dbReference type="InterPro" id="IPR008969">
    <property type="entry name" value="CarboxyPept-like_regulatory"/>
</dbReference>
<keyword evidence="8" id="KW-0732">Signal</keyword>
<dbReference type="InterPro" id="IPR037066">
    <property type="entry name" value="Plug_dom_sf"/>
</dbReference>
<evidence type="ECO:0000256" key="6">
    <source>
        <dbReference type="ARBA" id="ARBA00023237"/>
    </source>
</evidence>
<comment type="similarity">
    <text evidence="7">Belongs to the TonB-dependent receptor family.</text>
</comment>
<comment type="subcellular location">
    <subcellularLocation>
        <location evidence="1 7">Cell outer membrane</location>
        <topology evidence="1 7">Multi-pass membrane protein</topology>
    </subcellularLocation>
</comment>
<dbReference type="RefSeq" id="WP_182805508.1">
    <property type="nucleotide sequence ID" value="NZ_CP060007.1"/>
</dbReference>
<dbReference type="Proteomes" id="UP000515344">
    <property type="component" value="Chromosome"/>
</dbReference>
<dbReference type="Gene3D" id="2.170.130.10">
    <property type="entry name" value="TonB-dependent receptor, plug domain"/>
    <property type="match status" value="1"/>
</dbReference>
<dbReference type="InterPro" id="IPR023996">
    <property type="entry name" value="TonB-dep_OMP_SusC/RagA"/>
</dbReference>
<keyword evidence="6 7" id="KW-0998">Cell outer membrane</keyword>
<keyword evidence="5 7" id="KW-0472">Membrane</keyword>
<keyword evidence="4 7" id="KW-0812">Transmembrane</keyword>
<evidence type="ECO:0000259" key="9">
    <source>
        <dbReference type="Pfam" id="PF07715"/>
    </source>
</evidence>
<dbReference type="NCBIfam" id="TIGR04056">
    <property type="entry name" value="OMP_RagA_SusC"/>
    <property type="match status" value="1"/>
</dbReference>
<protein>
    <submittedName>
        <fullName evidence="10">SusC/RagA family TonB-linked outer membrane protein</fullName>
    </submittedName>
</protein>
<feature type="domain" description="TonB-dependent receptor plug" evidence="9">
    <location>
        <begin position="226"/>
        <end position="308"/>
    </location>
</feature>
<evidence type="ECO:0000256" key="7">
    <source>
        <dbReference type="PROSITE-ProRule" id="PRU01360"/>
    </source>
</evidence>
<evidence type="ECO:0000256" key="1">
    <source>
        <dbReference type="ARBA" id="ARBA00004571"/>
    </source>
</evidence>
<dbReference type="InterPro" id="IPR039426">
    <property type="entry name" value="TonB-dep_rcpt-like"/>
</dbReference>
<gene>
    <name evidence="10" type="ORF">H4075_07275</name>
</gene>
<evidence type="ECO:0000313" key="10">
    <source>
        <dbReference type="EMBL" id="QNA45980.1"/>
    </source>
</evidence>
<sequence>MKLSAVFLFICFMQVSAAGFGQQISISGTNISLKKVIGEIKKQSGYSFFYSEGDMKKAKPVSIDAKKVELRQLLVQIFEDQPLTYDIIDKVIVIKEKDEPAETPLPVQLAEVRGKVVNEQNEGVEAVTVTVKGTVNATATDKAGQFVLKNVEENSILVFSGVNVESKELAVNRRENLGMIRLSTKFKENDEITITVNTGYQSISKERSTGAFAKPDLEIARNRSTSMNILQRLDGLVPGLTLNNAPGSEGVLIRGLSSINATKAPLYVVDGIPMGDISSINPQDVADITVLKDATAASIWGAKASNGVVVIVTKKGGVGERLKINYDGFVNFQGRPDVNYFPVLNSQQFIQAAKDVFDPVSYPWNTVSGYTNTGSVGVPPHEMILYNQNRGIISAAQANASLDSLAAINNTQQISDLWYRNASLMNHTVSLTAGSKIHSIYASLAYTNTLSNRPGDKNNSYKANIRQDFNLGKHVQLYLITDLSNTVTEAKRNINVNNRFYPYQLFRDGNGNNLSMPYMTYLSDSTRIAYESRSRISLDYNPLNEFDYGYTKSDALLNRIISGLTIKLVKGLRYEAVVGYIKGTNRTSAFDSDKSYLVRSELVQFTVAANPSVTPTYYLPTVGGRYSVTNVSQRNWTVRNQLVYDNNWNNRKHQIIALAGQEAQEQFNMSNRSIVRGYNELLQTYAAIDYFTLGSTGVATPVMANNSGRSILANDAFQQTESQIRFTSYYANAGYTYNRKYSINISSRIDKSNLFGIDKSAQNKPVWSVGTKWNLIDEKFMSSVKWLNNLALRLTYGITGNAPIPGQASSFDILSAASSTFLLNGVGLRISAPGNTKLTWESTKTWNVGFDFSILKHRLNGAVDLYSKKTENLIGNLVVNAFTGYSAITGNFGDMLNRGVEISLNSVNIEKRNFRWQTIVTAAYNKNKITNLISASPITTGQLKVQQRFLTGHSAFAVFSYQYAGLDTLGDPLIYLNDKTSTKARNAALADDIAFSGTYQPLWSGGVSNMFTYKGFSLGINMIYNLGHVMRRDVNQYFAGRLVLNNAFGNNSGFSGTNFDMTSEFMNRWKQRGDEAATLIPSFVSNGSVSSTRRDITYYTRGNINVVSASYIKLRDITLSYSLPKQLISHIKTDNISFRLQVSNLMLWKANKYGIDPEFQEAFFGTRNMRVNQGTITVGAHVTF</sequence>
<evidence type="ECO:0000313" key="11">
    <source>
        <dbReference type="Proteomes" id="UP000515344"/>
    </source>
</evidence>
<dbReference type="PROSITE" id="PS52016">
    <property type="entry name" value="TONB_DEPENDENT_REC_3"/>
    <property type="match status" value="1"/>
</dbReference>
<evidence type="ECO:0000256" key="4">
    <source>
        <dbReference type="ARBA" id="ARBA00022692"/>
    </source>
</evidence>
<evidence type="ECO:0000256" key="3">
    <source>
        <dbReference type="ARBA" id="ARBA00022452"/>
    </source>
</evidence>
<feature type="signal peptide" evidence="8">
    <location>
        <begin position="1"/>
        <end position="17"/>
    </location>
</feature>
<reference evidence="11" key="1">
    <citation type="submission" date="2020-08" db="EMBL/GenBank/DDBJ databases">
        <title>Lacibacter sp. S13-6-6 genome sequencing.</title>
        <authorList>
            <person name="Jin L."/>
        </authorList>
    </citation>
    <scope>NUCLEOTIDE SEQUENCE [LARGE SCALE GENOMIC DNA]</scope>
    <source>
        <strain evidence="11">S13-6-6</strain>
    </source>
</reference>
<dbReference type="InterPro" id="IPR036942">
    <property type="entry name" value="Beta-barrel_TonB_sf"/>
</dbReference>
<dbReference type="AlphaFoldDB" id="A0A7G5XKH7"/>
<keyword evidence="3 7" id="KW-1134">Transmembrane beta strand</keyword>
<evidence type="ECO:0000256" key="5">
    <source>
        <dbReference type="ARBA" id="ARBA00023136"/>
    </source>
</evidence>
<organism evidence="10 11">
    <name type="scientific">Lacibacter sediminis</name>
    <dbReference type="NCBI Taxonomy" id="2760713"/>
    <lineage>
        <taxon>Bacteria</taxon>
        <taxon>Pseudomonadati</taxon>
        <taxon>Bacteroidota</taxon>
        <taxon>Chitinophagia</taxon>
        <taxon>Chitinophagales</taxon>
        <taxon>Chitinophagaceae</taxon>
        <taxon>Lacibacter</taxon>
    </lineage>
</organism>
<name>A0A7G5XKH7_9BACT</name>
<dbReference type="SUPFAM" id="SSF56935">
    <property type="entry name" value="Porins"/>
    <property type="match status" value="1"/>
</dbReference>
<dbReference type="Gene3D" id="2.40.170.20">
    <property type="entry name" value="TonB-dependent receptor, beta-barrel domain"/>
    <property type="match status" value="1"/>
</dbReference>
<evidence type="ECO:0000256" key="2">
    <source>
        <dbReference type="ARBA" id="ARBA00022448"/>
    </source>
</evidence>
<feature type="chain" id="PRO_5028937616" evidence="8">
    <location>
        <begin position="18"/>
        <end position="1184"/>
    </location>
</feature>
<dbReference type="InterPro" id="IPR012910">
    <property type="entry name" value="Plug_dom"/>
</dbReference>
<keyword evidence="2 7" id="KW-0813">Transport</keyword>
<dbReference type="EMBL" id="CP060007">
    <property type="protein sequence ID" value="QNA45980.1"/>
    <property type="molecule type" value="Genomic_DNA"/>
</dbReference>